<dbReference type="Gene3D" id="3.30.470.30">
    <property type="entry name" value="DNA ligase/mRNA capping enzyme"/>
    <property type="match status" value="1"/>
</dbReference>
<dbReference type="GO" id="GO:0005525">
    <property type="term" value="F:GTP binding"/>
    <property type="evidence" value="ECO:0007669"/>
    <property type="project" value="UniProtKB-KW"/>
</dbReference>
<evidence type="ECO:0000256" key="18">
    <source>
        <dbReference type="PIRSR" id="PIRSR036959-1"/>
    </source>
</evidence>
<evidence type="ECO:0000313" key="23">
    <source>
        <dbReference type="Proteomes" id="UP000094112"/>
    </source>
</evidence>
<dbReference type="FunFam" id="3.30.470.30:FF:000011">
    <property type="entry name" value="mRNA-capping enzyme subunit alpha"/>
    <property type="match status" value="1"/>
</dbReference>
<dbReference type="Gene3D" id="2.40.50.140">
    <property type="entry name" value="Nucleic acid-binding proteins"/>
    <property type="match status" value="1"/>
</dbReference>
<keyword evidence="8 17" id="KW-0547">Nucleotide-binding</keyword>
<dbReference type="GO" id="GO:0004484">
    <property type="term" value="F:mRNA guanylyltransferase activity"/>
    <property type="evidence" value="ECO:0007669"/>
    <property type="project" value="UniProtKB-EC"/>
</dbReference>
<feature type="domain" description="mRNA capping enzyme C-terminal" evidence="21">
    <location>
        <begin position="240"/>
        <end position="361"/>
    </location>
</feature>
<feature type="compositionally biased region" description="Acidic residues" evidence="19">
    <location>
        <begin position="414"/>
        <end position="434"/>
    </location>
</feature>
<reference evidence="22 23" key="1">
    <citation type="journal article" date="2016" name="Proc. Natl. Acad. Sci. U.S.A.">
        <title>Comparative genomics of biotechnologically important yeasts.</title>
        <authorList>
            <person name="Riley R."/>
            <person name="Haridas S."/>
            <person name="Wolfe K.H."/>
            <person name="Lopes M.R."/>
            <person name="Hittinger C.T."/>
            <person name="Goeker M."/>
            <person name="Salamov A.A."/>
            <person name="Wisecaver J.H."/>
            <person name="Long T.M."/>
            <person name="Calvey C.H."/>
            <person name="Aerts A.L."/>
            <person name="Barry K.W."/>
            <person name="Choi C."/>
            <person name="Clum A."/>
            <person name="Coughlan A.Y."/>
            <person name="Deshpande S."/>
            <person name="Douglass A.P."/>
            <person name="Hanson S.J."/>
            <person name="Klenk H.-P."/>
            <person name="LaButti K.M."/>
            <person name="Lapidus A."/>
            <person name="Lindquist E.A."/>
            <person name="Lipzen A.M."/>
            <person name="Meier-Kolthoff J.P."/>
            <person name="Ohm R.A."/>
            <person name="Otillar R.P."/>
            <person name="Pangilinan J.L."/>
            <person name="Peng Y."/>
            <person name="Rokas A."/>
            <person name="Rosa C.A."/>
            <person name="Scheuner C."/>
            <person name="Sibirny A.A."/>
            <person name="Slot J.C."/>
            <person name="Stielow J.B."/>
            <person name="Sun H."/>
            <person name="Kurtzman C.P."/>
            <person name="Blackwell M."/>
            <person name="Grigoriev I.V."/>
            <person name="Jeffries T.W."/>
        </authorList>
    </citation>
    <scope>NUCLEOTIDE SEQUENCE [LARGE SCALE GENOMIC DNA]</scope>
    <source>
        <strain evidence="23">ATCC 58044 / CBS 1984 / NCYC 433 / NRRL Y-366-8</strain>
    </source>
</reference>
<sequence>MLEERDFPEIPGELMPDSIAHEVKQQVARLLNRRRLEFPGSQPVSFEAKHIRENLEGRDYFVCEKSDGLRCLMLCILDPNGEEAVFLITRENQYFRIPHLHFPLPEDENSCHNGTIIDGELVLSKRPTDGVKELRYLMFDCLTLNGKNIVTRPLDKRLGYLSEQFYKPYFKLREHHPKECEDFPFKLSLKNMHFSYKIPKVFENLKYLGHISDGLIFTCRETPYVFGTDPTLLKWKPSEENTIDFKLHLNIPLYTDLDLDERDPYRSYPNYDVKPGFELLVWDGKDQYSNFSELAIGDEEWEKLKSLEEPLEERIVECHKDKEDNWRLLRFRDDKANGNHATVVQRVLESIRDGVTKEDLIKESPTIERSWKQRELNRKSRHQQFQQHQSPHTQQQPSQHIPNGAPPSKKRPQEDDELLPTYEEEDDDSEDNEEHESKKPRTE</sequence>
<evidence type="ECO:0000256" key="15">
    <source>
        <dbReference type="ARBA" id="ARBA00047082"/>
    </source>
</evidence>
<dbReference type="STRING" id="683960.A0A1E3NY06"/>
<dbReference type="GO" id="GO:0005524">
    <property type="term" value="F:ATP binding"/>
    <property type="evidence" value="ECO:0007669"/>
    <property type="project" value="InterPro"/>
</dbReference>
<dbReference type="GeneID" id="30200934"/>
<evidence type="ECO:0000256" key="7">
    <source>
        <dbReference type="ARBA" id="ARBA00022695"/>
    </source>
</evidence>
<evidence type="ECO:0000256" key="1">
    <source>
        <dbReference type="ARBA" id="ARBA00004123"/>
    </source>
</evidence>
<dbReference type="GO" id="GO:0099122">
    <property type="term" value="F:RNA polymerase II C-terminal domain binding"/>
    <property type="evidence" value="ECO:0007669"/>
    <property type="project" value="EnsemblFungi"/>
</dbReference>
<dbReference type="GO" id="GO:0008033">
    <property type="term" value="P:tRNA processing"/>
    <property type="evidence" value="ECO:0007669"/>
    <property type="project" value="EnsemblFungi"/>
</dbReference>
<dbReference type="InterPro" id="IPR012340">
    <property type="entry name" value="NA-bd_OB-fold"/>
</dbReference>
<dbReference type="InterPro" id="IPR051029">
    <property type="entry name" value="mRNA_Capping_Enz/RNA_Phosphat"/>
</dbReference>
<dbReference type="AlphaFoldDB" id="A0A1E3NY06"/>
<comment type="catalytic activity">
    <reaction evidence="14">
        <text>a 5'-end diphospho-ribonucleoside in mRNA + GTP + H(+) = a 5'-end (5'-triphosphoguanosine)-ribonucleoside in mRNA + diphosphate</text>
        <dbReference type="Rhea" id="RHEA:67012"/>
        <dbReference type="Rhea" id="RHEA-COMP:17165"/>
        <dbReference type="Rhea" id="RHEA-COMP:17166"/>
        <dbReference type="ChEBI" id="CHEBI:15378"/>
        <dbReference type="ChEBI" id="CHEBI:33019"/>
        <dbReference type="ChEBI" id="CHEBI:37565"/>
        <dbReference type="ChEBI" id="CHEBI:167616"/>
        <dbReference type="ChEBI" id="CHEBI:167617"/>
        <dbReference type="EC" id="2.7.7.50"/>
    </reaction>
    <physiologicalReaction direction="left-to-right" evidence="14">
        <dbReference type="Rhea" id="RHEA:67013"/>
    </physiologicalReaction>
</comment>
<feature type="compositionally biased region" description="Low complexity" evidence="19">
    <location>
        <begin position="383"/>
        <end position="400"/>
    </location>
</feature>
<evidence type="ECO:0000256" key="5">
    <source>
        <dbReference type="ARBA" id="ARBA00022664"/>
    </source>
</evidence>
<evidence type="ECO:0000256" key="2">
    <source>
        <dbReference type="ARBA" id="ARBA00010237"/>
    </source>
</evidence>
<evidence type="ECO:0000259" key="21">
    <source>
        <dbReference type="Pfam" id="PF03919"/>
    </source>
</evidence>
<feature type="region of interest" description="Disordered" evidence="19">
    <location>
        <begin position="373"/>
        <end position="443"/>
    </location>
</feature>
<evidence type="ECO:0000256" key="16">
    <source>
        <dbReference type="ARBA" id="ARBA00053845"/>
    </source>
</evidence>
<evidence type="ECO:0000256" key="8">
    <source>
        <dbReference type="ARBA" id="ARBA00022741"/>
    </source>
</evidence>
<comment type="subunit">
    <text evidence="15">Heterodimer. The mRNA-capping enzyme is composed of two separate chains alpha and beta, respectively a mRNA guanylyltransferase and an mRNA 5'-triphosphate monophosphatase.</text>
</comment>
<keyword evidence="7 17" id="KW-0548">Nucleotidyltransferase</keyword>
<dbReference type="SUPFAM" id="SSF56091">
    <property type="entry name" value="DNA ligase/mRNA capping enzyme, catalytic domain"/>
    <property type="match status" value="1"/>
</dbReference>
<evidence type="ECO:0000256" key="10">
    <source>
        <dbReference type="ARBA" id="ARBA00023134"/>
    </source>
</evidence>
<accession>A0A1E3NY06</accession>
<evidence type="ECO:0000313" key="22">
    <source>
        <dbReference type="EMBL" id="ODQ58048.1"/>
    </source>
</evidence>
<keyword evidence="6 17" id="KW-0808">Transferase</keyword>
<feature type="active site" description="N6-GMP-lysine intermediate" evidence="18">
    <location>
        <position position="65"/>
    </location>
</feature>
<evidence type="ECO:0000256" key="3">
    <source>
        <dbReference type="ARBA" id="ARBA00012475"/>
    </source>
</evidence>
<dbReference type="PANTHER" id="PTHR10367:SF17">
    <property type="entry name" value="MRNA-CAPPING ENZYME"/>
    <property type="match status" value="1"/>
</dbReference>
<dbReference type="PIRSF" id="PIRSF036959">
    <property type="entry name" value="mRNA_cap_alpha"/>
    <property type="match status" value="1"/>
</dbReference>
<proteinExistence type="inferred from homology"/>
<dbReference type="RefSeq" id="XP_019037255.1">
    <property type="nucleotide sequence ID" value="XM_019183688.1"/>
</dbReference>
<evidence type="ECO:0000256" key="6">
    <source>
        <dbReference type="ARBA" id="ARBA00022679"/>
    </source>
</evidence>
<dbReference type="InterPro" id="IPR001339">
    <property type="entry name" value="mRNA_cap_enzyme_adenylation"/>
</dbReference>
<organism evidence="22 23">
    <name type="scientific">Wickerhamomyces anomalus (strain ATCC 58044 / CBS 1984 / NCYC 433 / NRRL Y-366-8)</name>
    <name type="common">Yeast</name>
    <name type="synonym">Hansenula anomala</name>
    <dbReference type="NCBI Taxonomy" id="683960"/>
    <lineage>
        <taxon>Eukaryota</taxon>
        <taxon>Fungi</taxon>
        <taxon>Dikarya</taxon>
        <taxon>Ascomycota</taxon>
        <taxon>Saccharomycotina</taxon>
        <taxon>Saccharomycetes</taxon>
        <taxon>Phaffomycetales</taxon>
        <taxon>Wickerhamomycetaceae</taxon>
        <taxon>Wickerhamomyces</taxon>
    </lineage>
</organism>
<evidence type="ECO:0000256" key="4">
    <source>
        <dbReference type="ARBA" id="ARBA00019171"/>
    </source>
</evidence>
<dbReference type="GO" id="GO:0006370">
    <property type="term" value="P:7-methylguanosine mRNA capping"/>
    <property type="evidence" value="ECO:0007669"/>
    <property type="project" value="UniProtKB-KW"/>
</dbReference>
<evidence type="ECO:0000256" key="13">
    <source>
        <dbReference type="ARBA" id="ARBA00030702"/>
    </source>
</evidence>
<name>A0A1E3NY06_WICAA</name>
<keyword evidence="5 17" id="KW-0507">mRNA processing</keyword>
<evidence type="ECO:0000256" key="17">
    <source>
        <dbReference type="PIRNR" id="PIRNR036959"/>
    </source>
</evidence>
<feature type="domain" description="mRNA capping enzyme adenylation" evidence="20">
    <location>
        <begin position="42"/>
        <end position="236"/>
    </location>
</feature>
<dbReference type="EC" id="2.7.7.50" evidence="3 17"/>
<dbReference type="SUPFAM" id="SSF50249">
    <property type="entry name" value="Nucleic acid-binding proteins"/>
    <property type="match status" value="1"/>
</dbReference>
<dbReference type="GO" id="GO:0031533">
    <property type="term" value="C:mRNA capping enzyme complex"/>
    <property type="evidence" value="ECO:0007669"/>
    <property type="project" value="EnsemblFungi"/>
</dbReference>
<dbReference type="FunFam" id="2.40.50.140:FF:000542">
    <property type="entry name" value="mRNA-capping enzyme subunit alpha"/>
    <property type="match status" value="1"/>
</dbReference>
<gene>
    <name evidence="22" type="ORF">WICANDRAFT_64196</name>
</gene>
<dbReference type="EMBL" id="KV454212">
    <property type="protein sequence ID" value="ODQ58048.1"/>
    <property type="molecule type" value="Genomic_DNA"/>
</dbReference>
<comment type="function">
    <text evidence="16 17">Second step of mRNA capping. Transfer of the GMP moiety of GTP to the 5'-end of RNA via an enzyme-GMP covalent reaction intermediate.</text>
</comment>
<dbReference type="GO" id="GO:0045944">
    <property type="term" value="P:positive regulation of transcription by RNA polymerase II"/>
    <property type="evidence" value="ECO:0007669"/>
    <property type="project" value="EnsemblFungi"/>
</dbReference>
<evidence type="ECO:0000256" key="9">
    <source>
        <dbReference type="ARBA" id="ARBA00023042"/>
    </source>
</evidence>
<comment type="subcellular location">
    <subcellularLocation>
        <location evidence="1 17">Nucleus</location>
    </subcellularLocation>
</comment>
<evidence type="ECO:0000259" key="20">
    <source>
        <dbReference type="Pfam" id="PF01331"/>
    </source>
</evidence>
<protein>
    <recommendedName>
        <fullName evidence="4 17">mRNA-capping enzyme subunit alpha</fullName>
        <ecNumber evidence="3 17">2.7.7.50</ecNumber>
    </recommendedName>
    <alternativeName>
        <fullName evidence="12 17">GTP--RNA guanylyltransferase</fullName>
    </alternativeName>
    <alternativeName>
        <fullName evidence="13 17">mRNA guanylyltransferase</fullName>
    </alternativeName>
</protein>
<keyword evidence="23" id="KW-1185">Reference proteome</keyword>
<dbReference type="InterPro" id="IPR017075">
    <property type="entry name" value="mRNA_cap_enzyme_alpha"/>
</dbReference>
<comment type="similarity">
    <text evidence="2 17">Belongs to the eukaryotic GTase family.</text>
</comment>
<evidence type="ECO:0000256" key="11">
    <source>
        <dbReference type="ARBA" id="ARBA00023242"/>
    </source>
</evidence>
<dbReference type="OrthoDB" id="200924at2759"/>
<keyword evidence="11 17" id="KW-0539">Nucleus</keyword>
<evidence type="ECO:0000256" key="12">
    <source>
        <dbReference type="ARBA" id="ARBA00029909"/>
    </source>
</evidence>
<dbReference type="Proteomes" id="UP000094112">
    <property type="component" value="Unassembled WGS sequence"/>
</dbReference>
<keyword evidence="9 17" id="KW-0506">mRNA capping</keyword>
<evidence type="ECO:0000256" key="19">
    <source>
        <dbReference type="SAM" id="MobiDB-lite"/>
    </source>
</evidence>
<dbReference type="InterPro" id="IPR013846">
    <property type="entry name" value="mRNA_cap_enzyme_C"/>
</dbReference>
<dbReference type="PANTHER" id="PTHR10367">
    <property type="entry name" value="MRNA-CAPPING ENZYME"/>
    <property type="match status" value="1"/>
</dbReference>
<evidence type="ECO:0000256" key="14">
    <source>
        <dbReference type="ARBA" id="ARBA00044624"/>
    </source>
</evidence>
<dbReference type="Pfam" id="PF01331">
    <property type="entry name" value="mRNA_cap_enzyme"/>
    <property type="match status" value="1"/>
</dbReference>
<keyword evidence="10 17" id="KW-0342">GTP-binding</keyword>
<dbReference type="Pfam" id="PF03919">
    <property type="entry name" value="mRNA_cap_C"/>
    <property type="match status" value="1"/>
</dbReference>
<dbReference type="CDD" id="cd07895">
    <property type="entry name" value="Adenylation_mRNA_capping"/>
    <property type="match status" value="1"/>
</dbReference>